<dbReference type="AlphaFoldDB" id="A0A0R3QA55"/>
<keyword evidence="2" id="KW-1185">Reference proteome</keyword>
<reference evidence="1 2" key="2">
    <citation type="submission" date="2018-11" db="EMBL/GenBank/DDBJ databases">
        <authorList>
            <consortium name="Pathogen Informatics"/>
        </authorList>
    </citation>
    <scope>NUCLEOTIDE SEQUENCE [LARGE SCALE GENOMIC DNA]</scope>
</reference>
<evidence type="ECO:0000313" key="2">
    <source>
        <dbReference type="Proteomes" id="UP000280834"/>
    </source>
</evidence>
<dbReference type="Proteomes" id="UP000280834">
    <property type="component" value="Unassembled WGS sequence"/>
</dbReference>
<name>A0A0R3QA55_9BILA</name>
<protein>
    <submittedName>
        <fullName evidence="1 3">Uncharacterized protein</fullName>
    </submittedName>
</protein>
<gene>
    <name evidence="1" type="ORF">BTMF_LOCUS2537</name>
</gene>
<organism evidence="3">
    <name type="scientific">Brugia timori</name>
    <dbReference type="NCBI Taxonomy" id="42155"/>
    <lineage>
        <taxon>Eukaryota</taxon>
        <taxon>Metazoa</taxon>
        <taxon>Ecdysozoa</taxon>
        <taxon>Nematoda</taxon>
        <taxon>Chromadorea</taxon>
        <taxon>Rhabditida</taxon>
        <taxon>Spirurina</taxon>
        <taxon>Spiruromorpha</taxon>
        <taxon>Filarioidea</taxon>
        <taxon>Onchocercidae</taxon>
        <taxon>Brugia</taxon>
    </lineage>
</organism>
<evidence type="ECO:0000313" key="1">
    <source>
        <dbReference type="EMBL" id="VDO12781.1"/>
    </source>
</evidence>
<evidence type="ECO:0000313" key="3">
    <source>
        <dbReference type="WBParaSite" id="BTMF_0000322101-mRNA-1"/>
    </source>
</evidence>
<dbReference type="WBParaSite" id="BTMF_0000322101-mRNA-1">
    <property type="protein sequence ID" value="BTMF_0000322101-mRNA-1"/>
    <property type="gene ID" value="BTMF_0000322101"/>
</dbReference>
<dbReference type="STRING" id="42155.A0A0R3QA55"/>
<dbReference type="EMBL" id="UZAG01002105">
    <property type="protein sequence ID" value="VDO12781.1"/>
    <property type="molecule type" value="Genomic_DNA"/>
</dbReference>
<sequence length="64" mass="7566">MDFDDSYCYLENNFNQFHLMNLLSPSDSGINLDSTNEQRNDQLSTLHHLHFLNLFSIVNELYKV</sequence>
<proteinExistence type="predicted"/>
<reference evidence="3" key="1">
    <citation type="submission" date="2017-02" db="UniProtKB">
        <authorList>
            <consortium name="WormBaseParasite"/>
        </authorList>
    </citation>
    <scope>IDENTIFICATION</scope>
</reference>
<accession>A0A0R3QA55</accession>